<feature type="transmembrane region" description="Helical" evidence="1">
    <location>
        <begin position="47"/>
        <end position="69"/>
    </location>
</feature>
<feature type="transmembrane region" description="Helical" evidence="1">
    <location>
        <begin position="101"/>
        <end position="120"/>
    </location>
</feature>
<keyword evidence="3" id="KW-1185">Reference proteome</keyword>
<feature type="transmembrane region" description="Helical" evidence="1">
    <location>
        <begin position="132"/>
        <end position="150"/>
    </location>
</feature>
<evidence type="ECO:0000256" key="1">
    <source>
        <dbReference type="SAM" id="Phobius"/>
    </source>
</evidence>
<feature type="transmembrane region" description="Helical" evidence="1">
    <location>
        <begin position="156"/>
        <end position="183"/>
    </location>
</feature>
<feature type="transmembrane region" description="Helical" evidence="1">
    <location>
        <begin position="78"/>
        <end position="95"/>
    </location>
</feature>
<keyword evidence="1" id="KW-1133">Transmembrane helix</keyword>
<gene>
    <name evidence="2" type="ORF">JGC47_11210</name>
</gene>
<protein>
    <recommendedName>
        <fullName evidence="4">DUF4105 domain-containing protein</fullName>
    </recommendedName>
</protein>
<keyword evidence="1" id="KW-0812">Transmembrane</keyword>
<accession>A0ABX7MEQ1</accession>
<sequence length="452" mass="50639">MLRLLLLLIGARELKARWMLLVVLSVIWAGSGVVILVDIVSDGSLSFPLYVLTSVLLTEGVVALVTALISTPPFSKANFVRGGCLIAIALLVFGYDGQSKLLSLLFATLLLLDGLFRIISTCLIRCRLYGKKVLFGLLQLLLSLLIFCNWPFHHHIVIAGCFAAMMLHSGVSLLTFAMHLWLLPADTSVTTLPMFTSRGLRRPHGTAYVHPPFPAAEPAAAMQILVWTPVGSAMVSERRILIDRYLAAIDGERNISTGHTALELPGQLYISHYPLADIDRDFSNFRAVLRGGEEYDVAGRFLSSLQQEIDDWCIPDRRLTLRHYNAEALRNYWQVYCTDTRYNLTSRNCSTTVIQALDVAIEGALGARGGRVLGLLLNTDFWLLWLVRSRADGMTWTPGLLMDYVCLLQKVLQPAPGRSWHQRMLNALTQRRLSLMDHRLHKRGVRSRRSLF</sequence>
<dbReference type="Proteomes" id="UP000662840">
    <property type="component" value="Chromosome"/>
</dbReference>
<evidence type="ECO:0008006" key="4">
    <source>
        <dbReference type="Google" id="ProtNLM"/>
    </source>
</evidence>
<dbReference type="RefSeq" id="WP_004158583.1">
    <property type="nucleotide sequence ID" value="NZ_CP024970.1"/>
</dbReference>
<evidence type="ECO:0000313" key="3">
    <source>
        <dbReference type="Proteomes" id="UP000662840"/>
    </source>
</evidence>
<name>A0ABX7MEQ1_ERWAM</name>
<proteinExistence type="predicted"/>
<evidence type="ECO:0000313" key="2">
    <source>
        <dbReference type="EMBL" id="QSI90686.1"/>
    </source>
</evidence>
<dbReference type="GeneID" id="97606561"/>
<feature type="transmembrane region" description="Helical" evidence="1">
    <location>
        <begin position="20"/>
        <end position="41"/>
    </location>
</feature>
<keyword evidence="1" id="KW-0472">Membrane</keyword>
<reference evidence="2 3" key="1">
    <citation type="submission" date="2020-12" db="EMBL/GenBank/DDBJ databases">
        <title>Genome sequence of Erwinia amylovora ATCC15580, a type strain.</title>
        <authorList>
            <person name="Kang I.-J."/>
            <person name="Roh E."/>
        </authorList>
    </citation>
    <scope>NUCLEOTIDE SEQUENCE [LARGE SCALE GENOMIC DNA]</scope>
    <source>
        <strain evidence="2 3">ATCC 15580</strain>
    </source>
</reference>
<dbReference type="EMBL" id="CP066796">
    <property type="protein sequence ID" value="QSI90686.1"/>
    <property type="molecule type" value="Genomic_DNA"/>
</dbReference>
<organism evidence="2 3">
    <name type="scientific">Erwinia amylovora</name>
    <name type="common">Fire blight bacteria</name>
    <dbReference type="NCBI Taxonomy" id="552"/>
    <lineage>
        <taxon>Bacteria</taxon>
        <taxon>Pseudomonadati</taxon>
        <taxon>Pseudomonadota</taxon>
        <taxon>Gammaproteobacteria</taxon>
        <taxon>Enterobacterales</taxon>
        <taxon>Erwiniaceae</taxon>
        <taxon>Erwinia</taxon>
    </lineage>
</organism>